<protein>
    <recommendedName>
        <fullName evidence="2">Prolyl 4-hydroxylase alpha subunit Fe(2+) 2OG dioxygenase domain-containing protein</fullName>
    </recommendedName>
</protein>
<feature type="domain" description="Prolyl 4-hydroxylase alpha subunit Fe(2+) 2OG dioxygenase" evidence="2">
    <location>
        <begin position="147"/>
        <end position="242"/>
    </location>
</feature>
<feature type="compositionally biased region" description="Polar residues" evidence="1">
    <location>
        <begin position="20"/>
        <end position="34"/>
    </location>
</feature>
<evidence type="ECO:0000256" key="1">
    <source>
        <dbReference type="SAM" id="MobiDB-lite"/>
    </source>
</evidence>
<gene>
    <name evidence="3" type="ORF">MMOR_17590</name>
</gene>
<dbReference type="KEGG" id="mmor:MMOR_17590"/>
<sequence>MSTNHHPADAGVSVAVGNRWTPSSATESTGGPSQRILNIAELERNAPELHRQFHAAQPFPHLVVDDLIRLDPTAADAFPDSSWPLWNEVDDGYIRNKRFCFEIDRIPEPFKGLIRELNEPPFLRVLEQITGIKQLLPDPYLYGGGIHLSGSGGILTPHTDFHFYRFLNLYRRINVIVYLNEGWTLQDGGCLSFYDKEGHAVDTVVPEWGRAVIFRTDDQSVHGYTDPIADGCWRRSVALFYYTAAPAKDFSGDETTYYRRHGDHHGFGRIARLMIFKAMMAVSRNISIVAHIVNPNMGVPSVKAYLAYVRKAKRERAESVNQEN</sequence>
<reference evidence="3 4" key="1">
    <citation type="journal article" date="2019" name="Emerg. Microbes Infect.">
        <title>Comprehensive subspecies identification of 175 nontuberculous mycobacteria species based on 7547 genomic profiles.</title>
        <authorList>
            <person name="Matsumoto Y."/>
            <person name="Kinjo T."/>
            <person name="Motooka D."/>
            <person name="Nabeya D."/>
            <person name="Jung N."/>
            <person name="Uechi K."/>
            <person name="Horii T."/>
            <person name="Iida T."/>
            <person name="Fujita J."/>
            <person name="Nakamura S."/>
        </authorList>
    </citation>
    <scope>NUCLEOTIDE SEQUENCE [LARGE SCALE GENOMIC DNA]</scope>
    <source>
        <strain evidence="3 4">JCM 6375</strain>
    </source>
</reference>
<name>A0AAD1H8I8_9MYCO</name>
<dbReference type="InterPro" id="IPR044862">
    <property type="entry name" value="Pro_4_hyd_alph_FE2OG_OXY"/>
</dbReference>
<dbReference type="RefSeq" id="WP_163658049.1">
    <property type="nucleotide sequence ID" value="NZ_AP022560.1"/>
</dbReference>
<keyword evidence="4" id="KW-1185">Reference proteome</keyword>
<evidence type="ECO:0000313" key="4">
    <source>
        <dbReference type="Proteomes" id="UP000466681"/>
    </source>
</evidence>
<dbReference type="EMBL" id="AP022560">
    <property type="protein sequence ID" value="BBX00823.1"/>
    <property type="molecule type" value="Genomic_DNA"/>
</dbReference>
<dbReference type="Pfam" id="PF13640">
    <property type="entry name" value="2OG-FeII_Oxy_3"/>
    <property type="match status" value="1"/>
</dbReference>
<accession>A0AAD1H8I8</accession>
<feature type="region of interest" description="Disordered" evidence="1">
    <location>
        <begin position="1"/>
        <end position="34"/>
    </location>
</feature>
<dbReference type="AlphaFoldDB" id="A0AAD1H8I8"/>
<evidence type="ECO:0000313" key="3">
    <source>
        <dbReference type="EMBL" id="BBX00823.1"/>
    </source>
</evidence>
<dbReference type="Gene3D" id="2.60.120.620">
    <property type="entry name" value="q2cbj1_9rhob like domain"/>
    <property type="match status" value="1"/>
</dbReference>
<organism evidence="3 4">
    <name type="scientific">Mycolicibacterium moriokaense</name>
    <dbReference type="NCBI Taxonomy" id="39691"/>
    <lineage>
        <taxon>Bacteria</taxon>
        <taxon>Bacillati</taxon>
        <taxon>Actinomycetota</taxon>
        <taxon>Actinomycetes</taxon>
        <taxon>Mycobacteriales</taxon>
        <taxon>Mycobacteriaceae</taxon>
        <taxon>Mycolicibacterium</taxon>
    </lineage>
</organism>
<evidence type="ECO:0000259" key="2">
    <source>
        <dbReference type="Pfam" id="PF13640"/>
    </source>
</evidence>
<proteinExistence type="predicted"/>
<dbReference type="Proteomes" id="UP000466681">
    <property type="component" value="Chromosome"/>
</dbReference>